<evidence type="ECO:0000256" key="8">
    <source>
        <dbReference type="ARBA" id="ARBA00022857"/>
    </source>
</evidence>
<dbReference type="Pfam" id="PF01222">
    <property type="entry name" value="ERG4_ERG24"/>
    <property type="match status" value="1"/>
</dbReference>
<comment type="similarity">
    <text evidence="2">Belongs to the ERG4/ERG24 family.</text>
</comment>
<dbReference type="EC" id="1.3.1.21" evidence="17"/>
<protein>
    <recommendedName>
        <fullName evidence="18">7-dehydrocholesterol reductase</fullName>
        <ecNumber evidence="17">1.3.1.21</ecNumber>
    </recommendedName>
    <alternativeName>
        <fullName evidence="19">Sterol Delta(7)-reductase</fullName>
    </alternativeName>
</protein>
<evidence type="ECO:0000256" key="17">
    <source>
        <dbReference type="ARBA" id="ARBA00038851"/>
    </source>
</evidence>
<dbReference type="STRING" id="556484.B7GB43"/>
<dbReference type="PANTHER" id="PTHR21257">
    <property type="entry name" value="DELTA(14)-STEROL REDUCTASE"/>
    <property type="match status" value="1"/>
</dbReference>
<gene>
    <name evidence="22" type="ORF">PHATRDRAFT_30461</name>
</gene>
<dbReference type="OMA" id="WGKPAEC"/>
<dbReference type="FunFam" id="1.20.120.1630:FF:000006">
    <property type="entry name" value="Putative 7-dehydrocholesterol reductase"/>
    <property type="match status" value="1"/>
</dbReference>
<reference evidence="22 23" key="1">
    <citation type="journal article" date="2008" name="Nature">
        <title>The Phaeodactylum genome reveals the evolutionary history of diatom genomes.</title>
        <authorList>
            <person name="Bowler C."/>
            <person name="Allen A.E."/>
            <person name="Badger J.H."/>
            <person name="Grimwood J."/>
            <person name="Jabbari K."/>
            <person name="Kuo A."/>
            <person name="Maheswari U."/>
            <person name="Martens C."/>
            <person name="Maumus F."/>
            <person name="Otillar R.P."/>
            <person name="Rayko E."/>
            <person name="Salamov A."/>
            <person name="Vandepoele K."/>
            <person name="Beszteri B."/>
            <person name="Gruber A."/>
            <person name="Heijde M."/>
            <person name="Katinka M."/>
            <person name="Mock T."/>
            <person name="Valentin K."/>
            <person name="Verret F."/>
            <person name="Berges J.A."/>
            <person name="Brownlee C."/>
            <person name="Cadoret J.P."/>
            <person name="Chiovitti A."/>
            <person name="Choi C.J."/>
            <person name="Coesel S."/>
            <person name="De Martino A."/>
            <person name="Detter J.C."/>
            <person name="Durkin C."/>
            <person name="Falciatore A."/>
            <person name="Fournet J."/>
            <person name="Haruta M."/>
            <person name="Huysman M.J."/>
            <person name="Jenkins B.D."/>
            <person name="Jiroutova K."/>
            <person name="Jorgensen R.E."/>
            <person name="Joubert Y."/>
            <person name="Kaplan A."/>
            <person name="Kroger N."/>
            <person name="Kroth P.G."/>
            <person name="La Roche J."/>
            <person name="Lindquist E."/>
            <person name="Lommer M."/>
            <person name="Martin-Jezequel V."/>
            <person name="Lopez P.J."/>
            <person name="Lucas S."/>
            <person name="Mangogna M."/>
            <person name="McGinnis K."/>
            <person name="Medlin L.K."/>
            <person name="Montsant A."/>
            <person name="Oudot-Le Secq M.P."/>
            <person name="Napoli C."/>
            <person name="Obornik M."/>
            <person name="Parker M.S."/>
            <person name="Petit J.L."/>
            <person name="Porcel B.M."/>
            <person name="Poulsen N."/>
            <person name="Robison M."/>
            <person name="Rychlewski L."/>
            <person name="Rynearson T.A."/>
            <person name="Schmutz J."/>
            <person name="Shapiro H."/>
            <person name="Siaut M."/>
            <person name="Stanley M."/>
            <person name="Sussman M.R."/>
            <person name="Taylor A.R."/>
            <person name="Vardi A."/>
            <person name="von Dassow P."/>
            <person name="Vyverman W."/>
            <person name="Willis A."/>
            <person name="Wyrwicz L.S."/>
            <person name="Rokhsar D.S."/>
            <person name="Weissenbach J."/>
            <person name="Armbrust E.V."/>
            <person name="Green B.R."/>
            <person name="Van de Peer Y."/>
            <person name="Grigoriev I.V."/>
        </authorList>
    </citation>
    <scope>NUCLEOTIDE SEQUENCE [LARGE SCALE GENOMIC DNA]</scope>
    <source>
        <strain evidence="22 23">CCAP 1055/1</strain>
    </source>
</reference>
<evidence type="ECO:0000256" key="18">
    <source>
        <dbReference type="ARBA" id="ARBA00039984"/>
    </source>
</evidence>
<proteinExistence type="inferred from homology"/>
<feature type="transmembrane region" description="Helical" evidence="21">
    <location>
        <begin position="41"/>
        <end position="62"/>
    </location>
</feature>
<dbReference type="KEGG" id="pti:PHATRDRAFT_30461"/>
<keyword evidence="9" id="KW-0752">Steroid biosynthesis</keyword>
<dbReference type="InParanoid" id="B7GB43"/>
<evidence type="ECO:0000256" key="1">
    <source>
        <dbReference type="ARBA" id="ARBA00004477"/>
    </source>
</evidence>
<evidence type="ECO:0000256" key="14">
    <source>
        <dbReference type="ARBA" id="ARBA00023136"/>
    </source>
</evidence>
<evidence type="ECO:0000256" key="7">
    <source>
        <dbReference type="ARBA" id="ARBA00022824"/>
    </source>
</evidence>
<evidence type="ECO:0000256" key="15">
    <source>
        <dbReference type="ARBA" id="ARBA00023166"/>
    </source>
</evidence>
<evidence type="ECO:0000256" key="3">
    <source>
        <dbReference type="ARBA" id="ARBA00022516"/>
    </source>
</evidence>
<keyword evidence="8" id="KW-0521">NADP</keyword>
<keyword evidence="4" id="KW-0153">Cholesterol metabolism</keyword>
<feature type="transmembrane region" description="Helical" evidence="21">
    <location>
        <begin position="291"/>
        <end position="314"/>
    </location>
</feature>
<keyword evidence="7" id="KW-0256">Endoplasmic reticulum</keyword>
<keyword evidence="3" id="KW-0444">Lipid biosynthesis</keyword>
<feature type="transmembrane region" description="Helical" evidence="21">
    <location>
        <begin position="320"/>
        <end position="340"/>
    </location>
</feature>
<keyword evidence="23" id="KW-1185">Reference proteome</keyword>
<keyword evidence="5 21" id="KW-0812">Transmembrane</keyword>
<dbReference type="GO" id="GO:0005789">
    <property type="term" value="C:endoplasmic reticulum membrane"/>
    <property type="evidence" value="ECO:0007669"/>
    <property type="project" value="UniProtKB-SubCell"/>
</dbReference>
<dbReference type="InterPro" id="IPR018083">
    <property type="entry name" value="Sterol_reductase_CS"/>
</dbReference>
<dbReference type="Proteomes" id="UP000000759">
    <property type="component" value="Chromosome 23"/>
</dbReference>
<feature type="transmembrane region" description="Helical" evidence="21">
    <location>
        <begin position="133"/>
        <end position="154"/>
    </location>
</feature>
<dbReference type="RefSeq" id="XP_002184305.1">
    <property type="nucleotide sequence ID" value="XM_002184269.1"/>
</dbReference>
<organism evidence="22 23">
    <name type="scientific">Phaeodactylum tricornutum (strain CCAP 1055/1)</name>
    <dbReference type="NCBI Taxonomy" id="556484"/>
    <lineage>
        <taxon>Eukaryota</taxon>
        <taxon>Sar</taxon>
        <taxon>Stramenopiles</taxon>
        <taxon>Ochrophyta</taxon>
        <taxon>Bacillariophyta</taxon>
        <taxon>Bacillariophyceae</taxon>
        <taxon>Bacillariophycidae</taxon>
        <taxon>Naviculales</taxon>
        <taxon>Phaeodactylaceae</taxon>
        <taxon>Phaeodactylum</taxon>
    </lineage>
</organism>
<feature type="transmembrane region" description="Helical" evidence="21">
    <location>
        <begin position="253"/>
        <end position="270"/>
    </location>
</feature>
<dbReference type="Gene3D" id="1.20.120.1630">
    <property type="match status" value="1"/>
</dbReference>
<dbReference type="EMBL" id="CM000625">
    <property type="protein sequence ID" value="EEC44054.1"/>
    <property type="molecule type" value="Genomic_DNA"/>
</dbReference>
<evidence type="ECO:0000313" key="23">
    <source>
        <dbReference type="Proteomes" id="UP000000759"/>
    </source>
</evidence>
<dbReference type="AlphaFoldDB" id="B7GB43"/>
<reference evidence="23" key="2">
    <citation type="submission" date="2008-08" db="EMBL/GenBank/DDBJ databases">
        <authorList>
            <consortium name="Diatom Consortium"/>
            <person name="Grigoriev I."/>
            <person name="Grimwood J."/>
            <person name="Kuo A."/>
            <person name="Otillar R.P."/>
            <person name="Salamov A."/>
            <person name="Detter J.C."/>
            <person name="Lindquist E."/>
            <person name="Shapiro H."/>
            <person name="Lucas S."/>
            <person name="Glavina del Rio T."/>
            <person name="Pitluck S."/>
            <person name="Rokhsar D."/>
            <person name="Bowler C."/>
        </authorList>
    </citation>
    <scope>GENOME REANNOTATION</scope>
    <source>
        <strain evidence="23">CCAP 1055/1</strain>
    </source>
</reference>
<keyword evidence="15" id="KW-1207">Sterol metabolism</keyword>
<dbReference type="GO" id="GO:0047598">
    <property type="term" value="F:7-dehydrocholesterol reductase activity"/>
    <property type="evidence" value="ECO:0007669"/>
    <property type="project" value="UniProtKB-EC"/>
</dbReference>
<evidence type="ECO:0000256" key="12">
    <source>
        <dbReference type="ARBA" id="ARBA00023011"/>
    </source>
</evidence>
<comment type="subcellular location">
    <subcellularLocation>
        <location evidence="1">Endoplasmic reticulum membrane</location>
        <topology evidence="1">Multi-pass membrane protein</topology>
    </subcellularLocation>
</comment>
<evidence type="ECO:0000256" key="5">
    <source>
        <dbReference type="ARBA" id="ARBA00022692"/>
    </source>
</evidence>
<sequence length="463" mass="52172">MTSSSSSNGASTRTMKKIGTPTKSTDLDWSGGEGVLPGRAALGPIFLMSVTPVFSIVFFHVCANMKGNFLAFGQQCLRDGLGATITAIWPDPWDAVAWKMILSFMAFQLLLMKVIPGDRFEATLTPKGNRPVYIANGMACYLTTLAVLVLLDLTQAFNPATIYDKFGNILSSMNVFAWCFCLGLLVKGHVAPSSSDSGTNGSWITDFYWGMELYPRVLGWDVKMFTNCRCGMMFWAVAIVAFCYKNMELHGGHLQYGMAVSVALQLIYIFKFFHWEMGYMCSMDIQHDRAGYYICWGCLVWVPAVYTSQAFYLTAHAPELSTLTALAIFIAGFVCVWSNYDSDHQRYIFRQTNGDCRIWGRQPDKIVAKYVANGVAKESLLLVDGWWKISRHFHYVPEILASFFWSVSALDTGLVGPYFYVVFLTILLTDRAFRDDDRCRKKYGKYWTEYCEVVPYKIVPGVV</sequence>
<feature type="transmembrane region" description="Helical" evidence="21">
    <location>
        <begin position="166"/>
        <end position="186"/>
    </location>
</feature>
<evidence type="ECO:0000256" key="19">
    <source>
        <dbReference type="ARBA" id="ARBA00042688"/>
    </source>
</evidence>
<dbReference type="GO" id="GO:0006695">
    <property type="term" value="P:cholesterol biosynthetic process"/>
    <property type="evidence" value="ECO:0007669"/>
    <property type="project" value="UniProtKB-KW"/>
</dbReference>
<dbReference type="GeneID" id="7198241"/>
<feature type="transmembrane region" description="Helical" evidence="21">
    <location>
        <begin position="230"/>
        <end position="247"/>
    </location>
</feature>
<keyword evidence="14 21" id="KW-0472">Membrane</keyword>
<evidence type="ECO:0000256" key="20">
    <source>
        <dbReference type="SAM" id="MobiDB-lite"/>
    </source>
</evidence>
<accession>B7GB43</accession>
<dbReference type="HOGENOM" id="CLU_015631_0_0_1"/>
<dbReference type="PANTHER" id="PTHR21257:SF38">
    <property type="entry name" value="7-DEHYDROCHOLESTEROL REDUCTASE"/>
    <property type="match status" value="1"/>
</dbReference>
<keyword evidence="11" id="KW-0560">Oxidoreductase</keyword>
<dbReference type="GO" id="GO:0016132">
    <property type="term" value="P:brassinosteroid biosynthetic process"/>
    <property type="evidence" value="ECO:0007669"/>
    <property type="project" value="TreeGrafter"/>
</dbReference>
<evidence type="ECO:0000256" key="6">
    <source>
        <dbReference type="ARBA" id="ARBA00022778"/>
    </source>
</evidence>
<keyword evidence="6" id="KW-0152">Cholesterol biosynthesis</keyword>
<dbReference type="PaxDb" id="2850-Phatr30461"/>
<evidence type="ECO:0000256" key="21">
    <source>
        <dbReference type="SAM" id="Phobius"/>
    </source>
</evidence>
<feature type="region of interest" description="Disordered" evidence="20">
    <location>
        <begin position="1"/>
        <end position="24"/>
    </location>
</feature>
<dbReference type="InterPro" id="IPR001171">
    <property type="entry name" value="ERG24_DHCR-like"/>
</dbReference>
<evidence type="ECO:0000256" key="16">
    <source>
        <dbReference type="ARBA" id="ARBA00023221"/>
    </source>
</evidence>
<evidence type="ECO:0000256" key="4">
    <source>
        <dbReference type="ARBA" id="ARBA00022548"/>
    </source>
</evidence>
<evidence type="ECO:0000256" key="11">
    <source>
        <dbReference type="ARBA" id="ARBA00023002"/>
    </source>
</evidence>
<keyword evidence="13" id="KW-0443">Lipid metabolism</keyword>
<name>B7GB43_PHATC</name>
<evidence type="ECO:0000256" key="10">
    <source>
        <dbReference type="ARBA" id="ARBA00022989"/>
    </source>
</evidence>
<dbReference type="PROSITE" id="PS01018">
    <property type="entry name" value="STEROL_REDUCT_2"/>
    <property type="match status" value="1"/>
</dbReference>
<evidence type="ECO:0000313" key="22">
    <source>
        <dbReference type="EMBL" id="EEC44054.1"/>
    </source>
</evidence>
<evidence type="ECO:0000256" key="13">
    <source>
        <dbReference type="ARBA" id="ARBA00023098"/>
    </source>
</evidence>
<dbReference type="OrthoDB" id="5326588at2759"/>
<keyword evidence="10 21" id="KW-1133">Transmembrane helix</keyword>
<keyword evidence="12" id="KW-0756">Sterol biosynthesis</keyword>
<evidence type="ECO:0000256" key="2">
    <source>
        <dbReference type="ARBA" id="ARBA00005402"/>
    </source>
</evidence>
<evidence type="ECO:0000256" key="9">
    <source>
        <dbReference type="ARBA" id="ARBA00022955"/>
    </source>
</evidence>
<dbReference type="eggNOG" id="KOG1435">
    <property type="taxonomic scope" value="Eukaryota"/>
</dbReference>
<keyword evidence="16" id="KW-0753">Steroid metabolism</keyword>